<comment type="caution">
    <text evidence="5">The sequence shown here is derived from an EMBL/GenBank/DDBJ whole genome shotgun (WGS) entry which is preliminary data.</text>
</comment>
<evidence type="ECO:0000313" key="5">
    <source>
        <dbReference type="EMBL" id="MFA9480120.1"/>
    </source>
</evidence>
<dbReference type="NCBIfam" id="TIGR01730">
    <property type="entry name" value="RND_mfp"/>
    <property type="match status" value="1"/>
</dbReference>
<evidence type="ECO:0000256" key="2">
    <source>
        <dbReference type="ARBA" id="ARBA00023054"/>
    </source>
</evidence>
<dbReference type="InterPro" id="IPR058792">
    <property type="entry name" value="Beta-barrel_RND_2"/>
</dbReference>
<feature type="domain" description="CusB-like beta-barrel" evidence="4">
    <location>
        <begin position="207"/>
        <end position="275"/>
    </location>
</feature>
<dbReference type="InterPro" id="IPR006143">
    <property type="entry name" value="RND_pump_MFP"/>
</dbReference>
<feature type="region of interest" description="Disordered" evidence="3">
    <location>
        <begin position="92"/>
        <end position="126"/>
    </location>
</feature>
<dbReference type="Gene3D" id="6.10.140.1990">
    <property type="match status" value="1"/>
</dbReference>
<dbReference type="PANTHER" id="PTHR30469:SF15">
    <property type="entry name" value="HLYD FAMILY OF SECRETION PROTEINS"/>
    <property type="match status" value="1"/>
</dbReference>
<protein>
    <submittedName>
        <fullName evidence="5">Efflux RND transporter periplasmic adaptor subunit</fullName>
    </submittedName>
</protein>
<proteinExistence type="inferred from homology"/>
<dbReference type="Proteomes" id="UP001575105">
    <property type="component" value="Unassembled WGS sequence"/>
</dbReference>
<gene>
    <name evidence="5" type="ORF">ACERK3_17755</name>
</gene>
<reference evidence="5 6" key="1">
    <citation type="submission" date="2024-08" db="EMBL/GenBank/DDBJ databases">
        <title>Whole-genome sequencing of halo(alkali)philic microorganisms from hypersaline lakes.</title>
        <authorList>
            <person name="Sorokin D.Y."/>
            <person name="Merkel A.Y."/>
            <person name="Messina E."/>
            <person name="Yakimov M."/>
        </authorList>
    </citation>
    <scope>NUCLEOTIDE SEQUENCE [LARGE SCALE GENOMIC DNA]</scope>
    <source>
        <strain evidence="5 6">AB-hyl4</strain>
    </source>
</reference>
<feature type="compositionally biased region" description="Basic and acidic residues" evidence="3">
    <location>
        <begin position="92"/>
        <end position="113"/>
    </location>
</feature>
<sequence>MSSDTNAVAVEVVAVEHGPIRDTSTFASNLVARARFDVAPKISGRLERMEVDIGDTVERDEVVAWLDEGDFAQHVEEAKAELAVAQANLEEARSSLDTADREHRRVRSLREQDVASDAEMDASRSQYQTNQARLRVAEAQVSQREAALRAAEVRLDDTKVRATWPDNGHQQPRVVAQRFVDEGAMLSANTAVVSVVELTALRAVFFVTERDYQRLSVGQTAEVRVDSLPDEVFAGAVTRLSPVFRETSRQAEVVVEVANDERVLNPGMFARVELEFDQASEATLVPRSALLRRDDRQGVFVTTDRESVRFVPIETGIEANGLVQVIEPADLNGEVVVLGQHLVRDGSPILVVDDDLMAGVAATAAR</sequence>
<dbReference type="Pfam" id="PF25954">
    <property type="entry name" value="Beta-barrel_RND_2"/>
    <property type="match status" value="1"/>
</dbReference>
<evidence type="ECO:0000256" key="1">
    <source>
        <dbReference type="ARBA" id="ARBA00009477"/>
    </source>
</evidence>
<accession>A0ABV4U932</accession>
<dbReference type="PANTHER" id="PTHR30469">
    <property type="entry name" value="MULTIDRUG RESISTANCE PROTEIN MDTA"/>
    <property type="match status" value="1"/>
</dbReference>
<dbReference type="RefSeq" id="WP_425347043.1">
    <property type="nucleotide sequence ID" value="NZ_JBGUBD010000015.1"/>
</dbReference>
<comment type="similarity">
    <text evidence="1">Belongs to the membrane fusion protein (MFP) (TC 8.A.1) family.</text>
</comment>
<organism evidence="5 6">
    <name type="scientific">Natronomicrosphaera hydrolytica</name>
    <dbReference type="NCBI Taxonomy" id="3242702"/>
    <lineage>
        <taxon>Bacteria</taxon>
        <taxon>Pseudomonadati</taxon>
        <taxon>Planctomycetota</taxon>
        <taxon>Phycisphaerae</taxon>
        <taxon>Phycisphaerales</taxon>
        <taxon>Phycisphaeraceae</taxon>
        <taxon>Natronomicrosphaera</taxon>
    </lineage>
</organism>
<name>A0ABV4U932_9BACT</name>
<dbReference type="Gene3D" id="2.40.420.20">
    <property type="match status" value="1"/>
</dbReference>
<dbReference type="SUPFAM" id="SSF111369">
    <property type="entry name" value="HlyD-like secretion proteins"/>
    <property type="match status" value="1"/>
</dbReference>
<dbReference type="EMBL" id="JBGUBD010000015">
    <property type="protein sequence ID" value="MFA9480120.1"/>
    <property type="molecule type" value="Genomic_DNA"/>
</dbReference>
<keyword evidence="2" id="KW-0175">Coiled coil</keyword>
<dbReference type="Gene3D" id="2.40.30.170">
    <property type="match status" value="1"/>
</dbReference>
<evidence type="ECO:0000256" key="3">
    <source>
        <dbReference type="SAM" id="MobiDB-lite"/>
    </source>
</evidence>
<evidence type="ECO:0000259" key="4">
    <source>
        <dbReference type="Pfam" id="PF25954"/>
    </source>
</evidence>
<evidence type="ECO:0000313" key="6">
    <source>
        <dbReference type="Proteomes" id="UP001575105"/>
    </source>
</evidence>
<keyword evidence="6" id="KW-1185">Reference proteome</keyword>
<dbReference type="InterPro" id="IPR030190">
    <property type="entry name" value="MacA_alpha-hairpin_sf"/>
</dbReference>